<evidence type="ECO:0000313" key="2">
    <source>
        <dbReference type="EMBL" id="GAT52925.1"/>
    </source>
</evidence>
<evidence type="ECO:0000256" key="1">
    <source>
        <dbReference type="SAM" id="MobiDB-lite"/>
    </source>
</evidence>
<feature type="compositionally biased region" description="Acidic residues" evidence="1">
    <location>
        <begin position="69"/>
        <end position="83"/>
    </location>
</feature>
<feature type="compositionally biased region" description="Basic residues" evidence="1">
    <location>
        <begin position="112"/>
        <end position="121"/>
    </location>
</feature>
<accession>A0ABQ0LP90</accession>
<keyword evidence="3" id="KW-1185">Reference proteome</keyword>
<proteinExistence type="predicted"/>
<protein>
    <submittedName>
        <fullName evidence="2">Uncharacterized protein</fullName>
    </submittedName>
</protein>
<feature type="compositionally biased region" description="Acidic residues" evidence="1">
    <location>
        <begin position="27"/>
        <end position="42"/>
    </location>
</feature>
<feature type="region of interest" description="Disordered" evidence="1">
    <location>
        <begin position="1"/>
        <end position="121"/>
    </location>
</feature>
<dbReference type="EMBL" id="DF848005">
    <property type="protein sequence ID" value="GAT52925.1"/>
    <property type="molecule type" value="Genomic_DNA"/>
</dbReference>
<gene>
    <name evidence="2" type="ORF">MCHLO_09933</name>
</gene>
<sequence length="266" mass="29418">MSHRRTTKGKTMISPVHLPAVCLDSGANDEDNPSSLFDDDEALLVRRHHARSASSSSRGMSVPATDDKNAEEDEEDQDVSDEEGLGRGRQRERSQSSEIDKPPLHKTAASKSHSRGPPKKVRTVHVLCASLTYVQSVRQVNAEKEMPHVRRLSRAVPVAKPRKGATQAVNESTFHSMAQFVYRAGKDPLLESQTPQWVGVINDGQVGLRKTVFFVDAYPVQGPRPALGVEIVVRVCKDNHERRHILARVREFGCPHGVPNLASPVY</sequence>
<organism evidence="2 3">
    <name type="scientific">Mycena chlorophos</name>
    <name type="common">Agaric fungus</name>
    <name type="synonym">Agaricus chlorophos</name>
    <dbReference type="NCBI Taxonomy" id="658473"/>
    <lineage>
        <taxon>Eukaryota</taxon>
        <taxon>Fungi</taxon>
        <taxon>Dikarya</taxon>
        <taxon>Basidiomycota</taxon>
        <taxon>Agaricomycotina</taxon>
        <taxon>Agaricomycetes</taxon>
        <taxon>Agaricomycetidae</taxon>
        <taxon>Agaricales</taxon>
        <taxon>Marasmiineae</taxon>
        <taxon>Mycenaceae</taxon>
        <taxon>Mycena</taxon>
    </lineage>
</organism>
<dbReference type="Proteomes" id="UP000815677">
    <property type="component" value="Unassembled WGS sequence"/>
</dbReference>
<evidence type="ECO:0000313" key="3">
    <source>
        <dbReference type="Proteomes" id="UP000815677"/>
    </source>
</evidence>
<feature type="compositionally biased region" description="Basic and acidic residues" evidence="1">
    <location>
        <begin position="84"/>
        <end position="103"/>
    </location>
</feature>
<reference evidence="2" key="1">
    <citation type="submission" date="2014-09" db="EMBL/GenBank/DDBJ databases">
        <title>Genome sequence of the luminous mushroom Mycena chlorophos for searching fungal bioluminescence genes.</title>
        <authorList>
            <person name="Tanaka Y."/>
            <person name="Kasuga D."/>
            <person name="Oba Y."/>
            <person name="Hase S."/>
            <person name="Sato K."/>
            <person name="Oba Y."/>
            <person name="Sakakibara Y."/>
        </authorList>
    </citation>
    <scope>NUCLEOTIDE SEQUENCE</scope>
</reference>
<name>A0ABQ0LP90_MYCCL</name>